<feature type="domain" description="Pyridoxamine 5'-phosphate oxidase N-terminal" evidence="3">
    <location>
        <begin position="19"/>
        <end position="144"/>
    </location>
</feature>
<proteinExistence type="predicted"/>
<keyword evidence="5" id="KW-1185">Reference proteome</keyword>
<dbReference type="GO" id="GO:0016627">
    <property type="term" value="F:oxidoreductase activity, acting on the CH-CH group of donors"/>
    <property type="evidence" value="ECO:0007669"/>
    <property type="project" value="TreeGrafter"/>
</dbReference>
<dbReference type="EMBL" id="WLZY01000012">
    <property type="protein sequence ID" value="NDL60494.1"/>
    <property type="molecule type" value="Genomic_DNA"/>
</dbReference>
<dbReference type="AlphaFoldDB" id="A0A7K3MB24"/>
<protein>
    <submittedName>
        <fullName evidence="4">DUF385 domain-containing protein</fullName>
    </submittedName>
</protein>
<dbReference type="Proteomes" id="UP000460435">
    <property type="component" value="Unassembled WGS sequence"/>
</dbReference>
<feature type="region of interest" description="Disordered" evidence="2">
    <location>
        <begin position="1"/>
        <end position="25"/>
    </location>
</feature>
<dbReference type="SUPFAM" id="SSF50475">
    <property type="entry name" value="FMN-binding split barrel"/>
    <property type="match status" value="1"/>
</dbReference>
<dbReference type="InterPro" id="IPR011576">
    <property type="entry name" value="Pyridox_Oxase_N"/>
</dbReference>
<comment type="caution">
    <text evidence="4">The sequence shown here is derived from an EMBL/GenBank/DDBJ whole genome shotgun (WGS) entry which is preliminary data.</text>
</comment>
<dbReference type="InterPro" id="IPR052019">
    <property type="entry name" value="F420H2_bilvrd_red/Heme_oxyg"/>
</dbReference>
<dbReference type="RefSeq" id="WP_162453203.1">
    <property type="nucleotide sequence ID" value="NZ_WLZY01000012.1"/>
</dbReference>
<dbReference type="GO" id="GO:0070967">
    <property type="term" value="F:coenzyme F420 binding"/>
    <property type="evidence" value="ECO:0007669"/>
    <property type="project" value="TreeGrafter"/>
</dbReference>
<gene>
    <name evidence="4" type="ORF">F7O44_25785</name>
</gene>
<dbReference type="Gene3D" id="2.30.110.10">
    <property type="entry name" value="Electron Transport, Fmn-binding Protein, Chain A"/>
    <property type="match status" value="1"/>
</dbReference>
<name>A0A7K3MB24_9ACTN</name>
<organism evidence="4 5">
    <name type="scientific">Phytoactinopolyspora mesophila</name>
    <dbReference type="NCBI Taxonomy" id="2650750"/>
    <lineage>
        <taxon>Bacteria</taxon>
        <taxon>Bacillati</taxon>
        <taxon>Actinomycetota</taxon>
        <taxon>Actinomycetes</taxon>
        <taxon>Jiangellales</taxon>
        <taxon>Jiangellaceae</taxon>
        <taxon>Phytoactinopolyspora</taxon>
    </lineage>
</organism>
<dbReference type="GO" id="GO:0005829">
    <property type="term" value="C:cytosol"/>
    <property type="evidence" value="ECO:0007669"/>
    <property type="project" value="TreeGrafter"/>
</dbReference>
<evidence type="ECO:0000313" key="5">
    <source>
        <dbReference type="Proteomes" id="UP000460435"/>
    </source>
</evidence>
<dbReference type="InterPro" id="IPR012349">
    <property type="entry name" value="Split_barrel_FMN-bd"/>
</dbReference>
<evidence type="ECO:0000256" key="2">
    <source>
        <dbReference type="SAM" id="MobiDB-lite"/>
    </source>
</evidence>
<evidence type="ECO:0000256" key="1">
    <source>
        <dbReference type="ARBA" id="ARBA00023002"/>
    </source>
</evidence>
<evidence type="ECO:0000259" key="3">
    <source>
        <dbReference type="Pfam" id="PF01243"/>
    </source>
</evidence>
<dbReference type="PANTHER" id="PTHR35176">
    <property type="entry name" value="HEME OXYGENASE HI_0854-RELATED"/>
    <property type="match status" value="1"/>
</dbReference>
<sequence>MNQSTNLPNLEDKTGASAEQRLQDEKTIRLTTVSAGGQPQSSPVGFLWDGARFLIRSKPGDPKVQNIRHNPRVALHLDIKNDAEDGGVLTFEGTAVIDSGPDDDGETTAYVERYADEIRDYGVPPEDVLSTFSAVIRVTPTRTRAY</sequence>
<dbReference type="PANTHER" id="PTHR35176:SF6">
    <property type="entry name" value="HEME OXYGENASE HI_0854-RELATED"/>
    <property type="match status" value="1"/>
</dbReference>
<accession>A0A7K3MB24</accession>
<keyword evidence="1" id="KW-0560">Oxidoreductase</keyword>
<reference evidence="4 5" key="1">
    <citation type="submission" date="2019-11" db="EMBL/GenBank/DDBJ databases">
        <authorList>
            <person name="Li X.-J."/>
            <person name="Feng X.-M."/>
        </authorList>
    </citation>
    <scope>NUCLEOTIDE SEQUENCE [LARGE SCALE GENOMIC DNA]</scope>
    <source>
        <strain evidence="4 5">XMNu-373</strain>
    </source>
</reference>
<evidence type="ECO:0000313" key="4">
    <source>
        <dbReference type="EMBL" id="NDL60494.1"/>
    </source>
</evidence>
<dbReference type="Pfam" id="PF01243">
    <property type="entry name" value="PNPOx_N"/>
    <property type="match status" value="1"/>
</dbReference>